<feature type="compositionally biased region" description="Low complexity" evidence="1">
    <location>
        <begin position="1216"/>
        <end position="1226"/>
    </location>
</feature>
<feature type="compositionally biased region" description="Low complexity" evidence="1">
    <location>
        <begin position="2120"/>
        <end position="2131"/>
    </location>
</feature>
<accession>A0ABD6EIK8</accession>
<dbReference type="PANTHER" id="PTHR21583">
    <property type="entry name" value="ELYS PROTEIN"/>
    <property type="match status" value="1"/>
</dbReference>
<feature type="compositionally biased region" description="Polar residues" evidence="1">
    <location>
        <begin position="1007"/>
        <end position="1019"/>
    </location>
</feature>
<feature type="compositionally biased region" description="Low complexity" evidence="1">
    <location>
        <begin position="1524"/>
        <end position="1537"/>
    </location>
</feature>
<feature type="compositionally biased region" description="Basic and acidic residues" evidence="1">
    <location>
        <begin position="368"/>
        <end position="401"/>
    </location>
</feature>
<name>A0ABD6EIK8_9BILA</name>
<feature type="compositionally biased region" description="Basic and acidic residues" evidence="1">
    <location>
        <begin position="2053"/>
        <end position="2078"/>
    </location>
</feature>
<feature type="compositionally biased region" description="Low complexity" evidence="1">
    <location>
        <begin position="210"/>
        <end position="226"/>
    </location>
</feature>
<feature type="compositionally biased region" description="Basic and acidic residues" evidence="1">
    <location>
        <begin position="580"/>
        <end position="605"/>
    </location>
</feature>
<feature type="compositionally biased region" description="Basic and acidic residues" evidence="1">
    <location>
        <begin position="1538"/>
        <end position="1555"/>
    </location>
</feature>
<feature type="compositionally biased region" description="Polar residues" evidence="1">
    <location>
        <begin position="1974"/>
        <end position="1983"/>
    </location>
</feature>
<dbReference type="Proteomes" id="UP001608902">
    <property type="component" value="Unassembled WGS sequence"/>
</dbReference>
<feature type="compositionally biased region" description="Basic and acidic residues" evidence="1">
    <location>
        <begin position="547"/>
        <end position="560"/>
    </location>
</feature>
<feature type="compositionally biased region" description="Basic and acidic residues" evidence="1">
    <location>
        <begin position="1708"/>
        <end position="1740"/>
    </location>
</feature>
<feature type="region of interest" description="Disordered" evidence="1">
    <location>
        <begin position="31"/>
        <end position="228"/>
    </location>
</feature>
<organism evidence="2 3">
    <name type="scientific">Gnathostoma spinigerum</name>
    <dbReference type="NCBI Taxonomy" id="75299"/>
    <lineage>
        <taxon>Eukaryota</taxon>
        <taxon>Metazoa</taxon>
        <taxon>Ecdysozoa</taxon>
        <taxon>Nematoda</taxon>
        <taxon>Chromadorea</taxon>
        <taxon>Rhabditida</taxon>
        <taxon>Spirurina</taxon>
        <taxon>Gnathostomatomorpha</taxon>
        <taxon>Gnathostomatoidea</taxon>
        <taxon>Gnathostomatidae</taxon>
        <taxon>Gnathostoma</taxon>
    </lineage>
</organism>
<feature type="compositionally biased region" description="Basic and acidic residues" evidence="1">
    <location>
        <begin position="1953"/>
        <end position="1973"/>
    </location>
</feature>
<feature type="compositionally biased region" description="Polar residues" evidence="1">
    <location>
        <begin position="563"/>
        <end position="579"/>
    </location>
</feature>
<evidence type="ECO:0000313" key="2">
    <source>
        <dbReference type="EMBL" id="MFH4977179.1"/>
    </source>
</evidence>
<feature type="compositionally biased region" description="Basic and acidic residues" evidence="1">
    <location>
        <begin position="103"/>
        <end position="112"/>
    </location>
</feature>
<feature type="region of interest" description="Disordered" evidence="1">
    <location>
        <begin position="1043"/>
        <end position="1065"/>
    </location>
</feature>
<feature type="compositionally biased region" description="Basic and acidic residues" evidence="1">
    <location>
        <begin position="40"/>
        <end position="50"/>
    </location>
</feature>
<dbReference type="PANTHER" id="PTHR21583:SF8">
    <property type="entry name" value="PROTEIN ELYS"/>
    <property type="match status" value="1"/>
</dbReference>
<feature type="compositionally biased region" description="Basic and acidic residues" evidence="1">
    <location>
        <begin position="1582"/>
        <end position="1593"/>
    </location>
</feature>
<feature type="compositionally biased region" description="Polar residues" evidence="1">
    <location>
        <begin position="906"/>
        <end position="917"/>
    </location>
</feature>
<feature type="compositionally biased region" description="Polar residues" evidence="1">
    <location>
        <begin position="501"/>
        <end position="514"/>
    </location>
</feature>
<feature type="compositionally biased region" description="Basic and acidic residues" evidence="1">
    <location>
        <begin position="456"/>
        <end position="470"/>
    </location>
</feature>
<feature type="compositionally biased region" description="Low complexity" evidence="1">
    <location>
        <begin position="1404"/>
        <end position="1417"/>
    </location>
</feature>
<feature type="compositionally biased region" description="Low complexity" evidence="1">
    <location>
        <begin position="1695"/>
        <end position="1707"/>
    </location>
</feature>
<protein>
    <submittedName>
        <fullName evidence="2">Uncharacterized protein</fullName>
    </submittedName>
</protein>
<dbReference type="EMBL" id="JBGFUD010002117">
    <property type="protein sequence ID" value="MFH4977179.1"/>
    <property type="molecule type" value="Genomic_DNA"/>
</dbReference>
<feature type="compositionally biased region" description="Acidic residues" evidence="1">
    <location>
        <begin position="693"/>
        <end position="705"/>
    </location>
</feature>
<feature type="compositionally biased region" description="Basic and acidic residues" evidence="1">
    <location>
        <begin position="58"/>
        <end position="96"/>
    </location>
</feature>
<reference evidence="2 3" key="1">
    <citation type="submission" date="2024-08" db="EMBL/GenBank/DDBJ databases">
        <title>Gnathostoma spinigerum genome.</title>
        <authorList>
            <person name="Gonzalez-Bertolin B."/>
            <person name="Monzon S."/>
            <person name="Zaballos A."/>
            <person name="Jimenez P."/>
            <person name="Dekumyoy P."/>
            <person name="Varona S."/>
            <person name="Cuesta I."/>
            <person name="Sumanam S."/>
            <person name="Adisakwattana P."/>
            <person name="Gasser R.B."/>
            <person name="Hernandez-Gonzalez A."/>
            <person name="Young N.D."/>
            <person name="Perteguer M.J."/>
        </authorList>
    </citation>
    <scope>NUCLEOTIDE SEQUENCE [LARGE SCALE GENOMIC DNA]</scope>
    <source>
        <strain evidence="2">AL3</strain>
        <tissue evidence="2">Liver</tissue>
    </source>
</reference>
<feature type="compositionally biased region" description="Basic and acidic residues" evidence="1">
    <location>
        <begin position="1985"/>
        <end position="1997"/>
    </location>
</feature>
<feature type="compositionally biased region" description="Polar residues" evidence="1">
    <location>
        <begin position="1461"/>
        <end position="1502"/>
    </location>
</feature>
<evidence type="ECO:0000256" key="1">
    <source>
        <dbReference type="SAM" id="MobiDB-lite"/>
    </source>
</evidence>
<feature type="region of interest" description="Disordered" evidence="1">
    <location>
        <begin position="346"/>
        <end position="710"/>
    </location>
</feature>
<feature type="compositionally biased region" description="Polar residues" evidence="1">
    <location>
        <begin position="1048"/>
        <end position="1059"/>
    </location>
</feature>
<comment type="caution">
    <text evidence="2">The sequence shown here is derived from an EMBL/GenBank/DDBJ whole genome shotgun (WGS) entry which is preliminary data.</text>
</comment>
<feature type="region of interest" description="Disordered" evidence="1">
    <location>
        <begin position="906"/>
        <end position="929"/>
    </location>
</feature>
<evidence type="ECO:0000313" key="3">
    <source>
        <dbReference type="Proteomes" id="UP001608902"/>
    </source>
</evidence>
<feature type="region of interest" description="Disordered" evidence="1">
    <location>
        <begin position="1833"/>
        <end position="2138"/>
    </location>
</feature>
<proteinExistence type="predicted"/>
<feature type="compositionally biased region" description="Low complexity" evidence="1">
    <location>
        <begin position="1623"/>
        <end position="1635"/>
    </location>
</feature>
<feature type="compositionally biased region" description="Basic and acidic residues" evidence="1">
    <location>
        <begin position="1673"/>
        <end position="1694"/>
    </location>
</feature>
<feature type="compositionally biased region" description="Basic and acidic residues" evidence="1">
    <location>
        <begin position="139"/>
        <end position="209"/>
    </location>
</feature>
<feature type="compositionally biased region" description="Polar residues" evidence="1">
    <location>
        <begin position="1144"/>
        <end position="1161"/>
    </location>
</feature>
<gene>
    <name evidence="2" type="ORF">AB6A40_003888</name>
</gene>
<feature type="compositionally biased region" description="Low complexity" evidence="1">
    <location>
        <begin position="624"/>
        <end position="650"/>
    </location>
</feature>
<feature type="compositionally biased region" description="Basic and acidic residues" evidence="1">
    <location>
        <begin position="1418"/>
        <end position="1428"/>
    </location>
</feature>
<feature type="region of interest" description="Disordered" evidence="1">
    <location>
        <begin position="1391"/>
        <end position="1752"/>
    </location>
</feature>
<feature type="region of interest" description="Disordered" evidence="1">
    <location>
        <begin position="990"/>
        <end position="1024"/>
    </location>
</feature>
<feature type="compositionally biased region" description="Basic and acidic residues" evidence="1">
    <location>
        <begin position="1636"/>
        <end position="1645"/>
    </location>
</feature>
<feature type="compositionally biased region" description="Basic and acidic residues" evidence="1">
    <location>
        <begin position="1880"/>
        <end position="1896"/>
    </location>
</feature>
<feature type="compositionally biased region" description="Acidic residues" evidence="1">
    <location>
        <begin position="119"/>
        <end position="130"/>
    </location>
</feature>
<feature type="compositionally biased region" description="Basic and acidic residues" evidence="1">
    <location>
        <begin position="1503"/>
        <end position="1523"/>
    </location>
</feature>
<feature type="compositionally biased region" description="Low complexity" evidence="1">
    <location>
        <begin position="1169"/>
        <end position="1193"/>
    </location>
</feature>
<dbReference type="InterPro" id="IPR052620">
    <property type="entry name" value="ELYS/MEL-28_NucAsmblyFactor"/>
</dbReference>
<feature type="region of interest" description="Disordered" evidence="1">
    <location>
        <begin position="1122"/>
        <end position="1232"/>
    </location>
</feature>
<sequence>MLGTFVIDILFHCRIDDNFISATFPLASKAPAAVNETEITEEKAESKETSEAQLADEVSTKEPEEKSDDNSTDKASAEESSEPHHDHSSTEAPKSEDEGETTEAPKPEEKAETTGTTEAEGEAETTEATESESVTETTEAAKPKDEAKTTEAAKSKDEVETTETPEGKDEVKSAEAPTPKDEVKSTEAPEPKDEVKTTETPKQKDETKTTKAPTTVKSTTLKSTTKGAKKVNRNELIPSRILGNAFNYQSCVTTFEVVPNADIASFKHTMVARVRSADHCAYLCYRDACTAAVFSPSTVPGERGYCKTRFDGREKCSSAPRSYYVKPSKAVFLQCFRCESKPPVTKAPVASEEETEEVHGVTVAHSISQKEDHVNKDEKVPEVLEKPLETASDTRKADKTAAKVVAHKGIQTAPVSGEEQDVSHHPTPASNKLKGHDSKEAPASDVISSKPQADFKASRESQTTEKTREESTDEEGDTTTAASETGHHESEEASIAPSRPTEASESLNATSSASHEVKSDDDDRILPQEYVTPGIPEEDSPTSLAEQRPKIEGAHVHDEGTPEDSSSQPPAESIDATNKSADKESIEGSGEGREGGSKDANESESKVTTAPDDLTTELNVGLNIEGSGESAEPISAAEESSSTVSTTSVRHSTETSEIPEESEAITAQPDNDKNVSSLKAEKLNETSSKSDSAEENITEAPESVEVDQTKPSLGVGEFTAEVLDNTQQKQIVEPKPKKISYANLPEFTQGCIVTFQADPISERPPESNQFEATTTAKTAEICAGRCYQDGCTSAIYNPHNKLCTLTYSGTQICNRGKHNFFYRATEVTWIHCTSCRHSMPEDEFDIRIDPSKLKPTTKPPVSEETLAEFGKNEHILSVTKAPSKIPSVIEESITIPKSTNVIHESTKLQTTSSQLESEGTESPLMPEATTETRVEYTKTAALSEASSSKATVSSEAGVSVEVDRSLTTVAPTSSETLTIEAQHPSTSIAHRQEVVSEEGVSETETTIRSGETSSTTPNPEGTDKVVTTEFSGSAITTEVASTVKEGETGSTSPTDNLKSQVHDEGESLVTLSHQEQNLPTHVPKTPTEEGYVLPTGTTQAEIQTVSKKVSEEEAVEEHMLKTVTPSEGGKIPELETDKEEGEASSVSKSSTVPAKQSSSLTKGEELHESTTTASVTNVSTTETITTEVGGTTSPEEVEDLHTKSTTESVAEETSETLESTLGTPSEAEGSGEEATTIMYPADDIAKVVDEMVASQAADEATATTPVTGQENLFGHDCLIMFQTSTKQPTSEDLDFVNKTKAESADECARKCYETGCVTAKFDSILQKCEFAFGQLQICDDSQMRATYESEGLTWIHCTVCQPLNLSAITEEKITGEGLTTTAQLEETTSTKLAVTKSGEEEVATESPEGSGESPSTEEIAKHIEDEKLSFSTTSVPTTVGAEESSLPSTVSEEEAVKETTSETSSGQDKYEYSTKSSLPNEGENAQNETASSAETSTINTSTLEKELVETTATTREETEREEVTSGTSTTIASSATESQKETEESTAGEHAETKSETTTTISHGGKTEPESGEAEQVVTADKSLEHISEKPEGSTEQPSSAEGKPEEEGITTQTPQSDEKAASESGSSSTEGIHSSTEKSEEKSRSTPSSEEEPSTTSSTEEERHASVSAEEEQSKGGSKEESHPSSVSNEEKSTSASSEKGSSTPSSHEHETSTKSSDDKTTEEQPEGKHLEVDGEIGKTESVLTLQPEEEPIDVTLASNIPEEKSTLIPVLEGVSPDTGLEEATTLAVEEEHQEAISRATEVEDEVMKHTVSPVHAGSVELDGVSTKEDVAEKTAITSVPSKEEDRNSQATVTFKQQKTEEEEDVVGPHTVLPLGAEPIEKESTSSLDQSHEAKLNGTGKIEAEEATLSPAGRYHTKSQEVATEDEKLETSSAAVTSEPVLPTDGGGSLSDEEHSTGTHKTTEQSEFEVRESTTSPDQNLLSEGKEFTSSEEKSRLYSVAPDDVLLAHMNPHKKPGESTSMPDDHTPSSTEENKEHTTSLATEVSTDEGAGEIKVESPDGETSEDKELKTLNHIDEGGTSSPPGVTKQDEEHSTSVIDEEEAVLRTVGPVHGANIPKTSSEGTTEETPSVASDTTVEDNLLSRVTFQQYESTTPHTTEAEVTTATPNEPVVTAVSDLVDVLHRREELLKNLESTTPNAPTNASVNGEDGTQAAEVDKFARPVDDEGYLNEGTAPGCDGRIEFQVHDVQDELNTSSTINASSPADCARKCYSTRGCMTAIFVPGTDGNTTEGVCKLTEEDKLCSEDIAHVPQHASIAPFVISCLRCSPCKYSIVTVLPDTELPKFGSFVKTNSLSECAEECGHRKCTIAEFNANTLTVRFRYRINAPAIRIAIINRKRKRAVM</sequence>
<keyword evidence="3" id="KW-1185">Reference proteome</keyword>
<feature type="compositionally biased region" description="Basic and acidic residues" evidence="1">
    <location>
        <begin position="2024"/>
        <end position="2039"/>
    </location>
</feature>